<keyword evidence="2" id="KW-1185">Reference proteome</keyword>
<evidence type="ECO:0000313" key="1">
    <source>
        <dbReference type="EMBL" id="TLS52599.1"/>
    </source>
</evidence>
<sequence>MPTRYSLLVFSRTFEPMVEEHDALKKRMRRLQHEVRADAAIADPIQLLRRTKDEFVDFMQDLASYAAWEEHAIFPVVLPNATHGPSTVTVLEHNVEISAHYFRTFLDMTRNEAAMEREAHAAEALSNMALTLQHIGKYFKLEEQLVFPVSERLMDTLAYNAQ</sequence>
<dbReference type="AlphaFoldDB" id="A0A5R9GBY7"/>
<protein>
    <submittedName>
        <fullName evidence="1">Uncharacterized protein</fullName>
    </submittedName>
</protein>
<dbReference type="EMBL" id="VCIW01000004">
    <property type="protein sequence ID" value="TLS52599.1"/>
    <property type="molecule type" value="Genomic_DNA"/>
</dbReference>
<evidence type="ECO:0000313" key="2">
    <source>
        <dbReference type="Proteomes" id="UP000309676"/>
    </source>
</evidence>
<proteinExistence type="predicted"/>
<dbReference type="Gene3D" id="1.20.120.520">
    <property type="entry name" value="nmb1532 protein domain like"/>
    <property type="match status" value="1"/>
</dbReference>
<accession>A0A5R9GBY7</accession>
<comment type="caution">
    <text evidence="1">The sequence shown here is derived from an EMBL/GenBank/DDBJ whole genome shotgun (WGS) entry which is preliminary data.</text>
</comment>
<dbReference type="OrthoDB" id="2587424at2"/>
<dbReference type="Proteomes" id="UP000309676">
    <property type="component" value="Unassembled WGS sequence"/>
</dbReference>
<name>A0A5R9GBY7_9BACL</name>
<organism evidence="1 2">
    <name type="scientific">Paenibacillus antri</name>
    <dbReference type="NCBI Taxonomy" id="2582848"/>
    <lineage>
        <taxon>Bacteria</taxon>
        <taxon>Bacillati</taxon>
        <taxon>Bacillota</taxon>
        <taxon>Bacilli</taxon>
        <taxon>Bacillales</taxon>
        <taxon>Paenibacillaceae</taxon>
        <taxon>Paenibacillus</taxon>
    </lineage>
</organism>
<reference evidence="1 2" key="1">
    <citation type="submission" date="2019-05" db="EMBL/GenBank/DDBJ databases">
        <authorList>
            <person name="Narsing Rao M.P."/>
            <person name="Li W.J."/>
        </authorList>
    </citation>
    <scope>NUCLEOTIDE SEQUENCE [LARGE SCALE GENOMIC DNA]</scope>
    <source>
        <strain evidence="1 2">SYSU_K30003</strain>
    </source>
</reference>
<dbReference type="RefSeq" id="WP_138193590.1">
    <property type="nucleotide sequence ID" value="NZ_VCIW01000004.1"/>
</dbReference>
<gene>
    <name evidence="1" type="ORF">FE782_08155</name>
</gene>